<accession>A0AAV7G9W6</accession>
<dbReference type="Proteomes" id="UP000775213">
    <property type="component" value="Unassembled WGS sequence"/>
</dbReference>
<evidence type="ECO:0000313" key="3">
    <source>
        <dbReference type="Proteomes" id="UP000775213"/>
    </source>
</evidence>
<reference evidence="2 3" key="1">
    <citation type="journal article" date="2021" name="Hortic Res">
        <title>Chromosome-scale assembly of the Dendrobium chrysotoxum genome enhances the understanding of orchid evolution.</title>
        <authorList>
            <person name="Zhang Y."/>
            <person name="Zhang G.Q."/>
            <person name="Zhang D."/>
            <person name="Liu X.D."/>
            <person name="Xu X.Y."/>
            <person name="Sun W.H."/>
            <person name="Yu X."/>
            <person name="Zhu X."/>
            <person name="Wang Z.W."/>
            <person name="Zhao X."/>
            <person name="Zhong W.Y."/>
            <person name="Chen H."/>
            <person name="Yin W.L."/>
            <person name="Huang T."/>
            <person name="Niu S.C."/>
            <person name="Liu Z.J."/>
        </authorList>
    </citation>
    <scope>NUCLEOTIDE SEQUENCE [LARGE SCALE GENOMIC DNA]</scope>
    <source>
        <strain evidence="2">Lindl</strain>
    </source>
</reference>
<protein>
    <submittedName>
        <fullName evidence="2">Uncharacterized protein</fullName>
    </submittedName>
</protein>
<name>A0AAV7G9W6_DENCH</name>
<sequence length="113" mass="13112">MSFILFWSLQIHSQLIDPLIHLMLHQGLLLLSVNLMMPSAEEETENQADEEDEEAQEEKDNNEAVVKWTADDQKNLMDLGSSELERNQRLENLIAKRRARSCKDFKLTKTSLI</sequence>
<feature type="compositionally biased region" description="Acidic residues" evidence="1">
    <location>
        <begin position="40"/>
        <end position="57"/>
    </location>
</feature>
<feature type="region of interest" description="Disordered" evidence="1">
    <location>
        <begin position="40"/>
        <end position="65"/>
    </location>
</feature>
<organism evidence="2 3">
    <name type="scientific">Dendrobium chrysotoxum</name>
    <name type="common">Orchid</name>
    <dbReference type="NCBI Taxonomy" id="161865"/>
    <lineage>
        <taxon>Eukaryota</taxon>
        <taxon>Viridiplantae</taxon>
        <taxon>Streptophyta</taxon>
        <taxon>Embryophyta</taxon>
        <taxon>Tracheophyta</taxon>
        <taxon>Spermatophyta</taxon>
        <taxon>Magnoliopsida</taxon>
        <taxon>Liliopsida</taxon>
        <taxon>Asparagales</taxon>
        <taxon>Orchidaceae</taxon>
        <taxon>Epidendroideae</taxon>
        <taxon>Malaxideae</taxon>
        <taxon>Dendrobiinae</taxon>
        <taxon>Dendrobium</taxon>
    </lineage>
</organism>
<dbReference type="PANTHER" id="PTHR33870">
    <property type="entry name" value="CARDIOMYOPATHY-ASSOCIATED PROTEIN"/>
    <property type="match status" value="1"/>
</dbReference>
<evidence type="ECO:0000256" key="1">
    <source>
        <dbReference type="SAM" id="MobiDB-lite"/>
    </source>
</evidence>
<evidence type="ECO:0000313" key="2">
    <source>
        <dbReference type="EMBL" id="KAH0453027.1"/>
    </source>
</evidence>
<gene>
    <name evidence="2" type="ORF">IEQ34_017351</name>
</gene>
<comment type="caution">
    <text evidence="2">The sequence shown here is derived from an EMBL/GenBank/DDBJ whole genome shotgun (WGS) entry which is preliminary data.</text>
</comment>
<dbReference type="EMBL" id="JAGFBR010000016">
    <property type="protein sequence ID" value="KAH0453027.1"/>
    <property type="molecule type" value="Genomic_DNA"/>
</dbReference>
<keyword evidence="3" id="KW-1185">Reference proteome</keyword>
<dbReference type="PANTHER" id="PTHR33870:SF4">
    <property type="entry name" value="CARDIOMYOPATHY-ASSOCIATED PROTEIN"/>
    <property type="match status" value="1"/>
</dbReference>
<dbReference type="AlphaFoldDB" id="A0AAV7G9W6"/>
<proteinExistence type="predicted"/>